<evidence type="ECO:0000313" key="3">
    <source>
        <dbReference type="Proteomes" id="UP001070176"/>
    </source>
</evidence>
<accession>A0ABT3Y706</accession>
<keyword evidence="1" id="KW-1133">Transmembrane helix</keyword>
<comment type="caution">
    <text evidence="2">The sequence shown here is derived from an EMBL/GenBank/DDBJ whole genome shotgun (WGS) entry which is preliminary data.</text>
</comment>
<dbReference type="RefSeq" id="WP_267282401.1">
    <property type="nucleotide sequence ID" value="NZ_JAOVZV010000019.1"/>
</dbReference>
<protein>
    <submittedName>
        <fullName evidence="2">Uncharacterized protein</fullName>
    </submittedName>
</protein>
<proteinExistence type="predicted"/>
<evidence type="ECO:0000313" key="2">
    <source>
        <dbReference type="EMBL" id="MCX8533940.1"/>
    </source>
</evidence>
<gene>
    <name evidence="2" type="ORF">OEA66_16460</name>
</gene>
<organism evidence="2 3">
    <name type="scientific">Chryseobacterium luquanense</name>
    <dbReference type="NCBI Taxonomy" id="2983766"/>
    <lineage>
        <taxon>Bacteria</taxon>
        <taxon>Pseudomonadati</taxon>
        <taxon>Bacteroidota</taxon>
        <taxon>Flavobacteriia</taxon>
        <taxon>Flavobacteriales</taxon>
        <taxon>Weeksellaceae</taxon>
        <taxon>Chryseobacterium group</taxon>
        <taxon>Chryseobacterium</taxon>
    </lineage>
</organism>
<evidence type="ECO:0000256" key="1">
    <source>
        <dbReference type="SAM" id="Phobius"/>
    </source>
</evidence>
<feature type="transmembrane region" description="Helical" evidence="1">
    <location>
        <begin position="5"/>
        <end position="24"/>
    </location>
</feature>
<dbReference type="Proteomes" id="UP001070176">
    <property type="component" value="Unassembled WGS sequence"/>
</dbReference>
<dbReference type="EMBL" id="JAOVZV010000019">
    <property type="protein sequence ID" value="MCX8533940.1"/>
    <property type="molecule type" value="Genomic_DNA"/>
</dbReference>
<keyword evidence="1" id="KW-0472">Membrane</keyword>
<name>A0ABT3Y706_9FLAO</name>
<reference evidence="2" key="1">
    <citation type="submission" date="2022-10" db="EMBL/GenBank/DDBJ databases">
        <title>Chryseobacterium sp. nov., a novel bacterial species.</title>
        <authorList>
            <person name="Cao Y."/>
        </authorList>
    </citation>
    <scope>NUCLEOTIDE SEQUENCE</scope>
    <source>
        <strain evidence="2">KC 927</strain>
    </source>
</reference>
<keyword evidence="1" id="KW-0812">Transmembrane</keyword>
<feature type="transmembrane region" description="Helical" evidence="1">
    <location>
        <begin position="199"/>
        <end position="218"/>
    </location>
</feature>
<sequence length="225" mass="25837">MRKIYYVPGLISALLMPVLLWYYMTPYIDFTVTNVIDIKLPSKDKNISINQEENNIGNFLPLKRDHYSKVPVSGNEAKKNSNLYVSEIRKLNNQNSENKGIEFVLDKNNTYGDFVSLLNDFHISKHEYYGIDLESGNLVASTNYNLPQPVENTDNVLMCVPFVEIVDFPQKNIWNYLSDFADTKIADTSSEKVAQLPKGSFPIIFGFLLFLNISMLSIKERFQLN</sequence>
<keyword evidence="3" id="KW-1185">Reference proteome</keyword>